<dbReference type="InterPro" id="IPR029044">
    <property type="entry name" value="Nucleotide-diphossugar_trans"/>
</dbReference>
<evidence type="ECO:0000313" key="5">
    <source>
        <dbReference type="EMBL" id="MDQ0443477.1"/>
    </source>
</evidence>
<dbReference type="Gene3D" id="3.90.550.10">
    <property type="entry name" value="Spore Coat Polysaccharide Biosynthesis Protein SpsA, Chain A"/>
    <property type="match status" value="1"/>
</dbReference>
<dbReference type="SUPFAM" id="SSF53448">
    <property type="entry name" value="Nucleotide-diphospho-sugar transferases"/>
    <property type="match status" value="1"/>
</dbReference>
<evidence type="ECO:0000259" key="4">
    <source>
        <dbReference type="Pfam" id="PF00535"/>
    </source>
</evidence>
<name>A0ABU0HMC8_9HYPH</name>
<dbReference type="PANTHER" id="PTHR43179:SF12">
    <property type="entry name" value="GALACTOFURANOSYLTRANSFERASE GLFT2"/>
    <property type="match status" value="1"/>
</dbReference>
<dbReference type="Pfam" id="PF00535">
    <property type="entry name" value="Glycos_transf_2"/>
    <property type="match status" value="1"/>
</dbReference>
<organism evidence="5 6">
    <name type="scientific">Methylobacterium persicinum</name>
    <dbReference type="NCBI Taxonomy" id="374426"/>
    <lineage>
        <taxon>Bacteria</taxon>
        <taxon>Pseudomonadati</taxon>
        <taxon>Pseudomonadota</taxon>
        <taxon>Alphaproteobacteria</taxon>
        <taxon>Hyphomicrobiales</taxon>
        <taxon>Methylobacteriaceae</taxon>
        <taxon>Methylobacterium</taxon>
    </lineage>
</organism>
<keyword evidence="3" id="KW-0808">Transferase</keyword>
<comment type="caution">
    <text evidence="5">The sequence shown here is derived from an EMBL/GenBank/DDBJ whole genome shotgun (WGS) entry which is preliminary data.</text>
</comment>
<evidence type="ECO:0000256" key="3">
    <source>
        <dbReference type="ARBA" id="ARBA00022679"/>
    </source>
</evidence>
<dbReference type="EMBL" id="JAUSVV010000006">
    <property type="protein sequence ID" value="MDQ0443477.1"/>
    <property type="molecule type" value="Genomic_DNA"/>
</dbReference>
<dbReference type="InterPro" id="IPR001173">
    <property type="entry name" value="Glyco_trans_2-like"/>
</dbReference>
<gene>
    <name evidence="5" type="ORF">QO016_002980</name>
</gene>
<comment type="similarity">
    <text evidence="1">Belongs to the glycosyltransferase 2 family.</text>
</comment>
<feature type="domain" description="Glycosyltransferase 2-like" evidence="4">
    <location>
        <begin position="4"/>
        <end position="121"/>
    </location>
</feature>
<proteinExistence type="inferred from homology"/>
<accession>A0ABU0HMC8</accession>
<dbReference type="RefSeq" id="WP_238249356.1">
    <property type="nucleotide sequence ID" value="NZ_BPQX01000029.1"/>
</dbReference>
<evidence type="ECO:0000256" key="1">
    <source>
        <dbReference type="ARBA" id="ARBA00006739"/>
    </source>
</evidence>
<evidence type="ECO:0000313" key="6">
    <source>
        <dbReference type="Proteomes" id="UP001236369"/>
    </source>
</evidence>
<keyword evidence="2" id="KW-0328">Glycosyltransferase</keyword>
<dbReference type="Proteomes" id="UP001236369">
    <property type="component" value="Unassembled WGS sequence"/>
</dbReference>
<reference evidence="5 6" key="1">
    <citation type="submission" date="2023-07" db="EMBL/GenBank/DDBJ databases">
        <title>Genomic Encyclopedia of Type Strains, Phase IV (KMG-IV): sequencing the most valuable type-strain genomes for metagenomic binning, comparative biology and taxonomic classification.</title>
        <authorList>
            <person name="Goeker M."/>
        </authorList>
    </citation>
    <scope>NUCLEOTIDE SEQUENCE [LARGE SCALE GENOMIC DNA]</scope>
    <source>
        <strain evidence="5 6">DSM 19562</strain>
    </source>
</reference>
<keyword evidence="6" id="KW-1185">Reference proteome</keyword>
<sequence length="295" mass="32839">MRISVGIATTARTQVLQRTIDRLLVQTRLPDDVIVCSPATVDPLADRHRDVPFPIRHVASELGLTKQRNTIIRAAGDCDVLLFIDDDFFLGCRYLAEMAEVFDCPSIVVATGAVIADGIKGPGLAPDAAERIITQDDAQSHPRHITETRHGYGCNMALRYRTLIEKGLFFDENLPRYGWYEDVDLMRRLAHHGRSVRCAAARGVHLGVKSGRTSGRFLGYSQIANPIYLYRKGTYDLQEAIGSASRNFAANLKGSVRPESYIDRRGRLIGNLIGLRDLAARRLHPSNALRMDERG</sequence>
<evidence type="ECO:0000256" key="2">
    <source>
        <dbReference type="ARBA" id="ARBA00022676"/>
    </source>
</evidence>
<protein>
    <submittedName>
        <fullName evidence="5">GT2 family glycosyltransferase</fullName>
    </submittedName>
</protein>
<dbReference type="PANTHER" id="PTHR43179">
    <property type="entry name" value="RHAMNOSYLTRANSFERASE WBBL"/>
    <property type="match status" value="1"/>
</dbReference>